<proteinExistence type="predicted"/>
<reference evidence="7" key="1">
    <citation type="submission" date="2017-02" db="EMBL/GenBank/DDBJ databases">
        <authorList>
            <person name="Varghese N."/>
            <person name="Submissions S."/>
        </authorList>
    </citation>
    <scope>NUCLEOTIDE SEQUENCE [LARGE SCALE GENOMIC DNA]</scope>
    <source>
        <strain evidence="7">SM117</strain>
    </source>
</reference>
<evidence type="ECO:0000313" key="7">
    <source>
        <dbReference type="Proteomes" id="UP000190989"/>
    </source>
</evidence>
<keyword evidence="7" id="KW-1185">Reference proteome</keyword>
<dbReference type="PANTHER" id="PTHR30055">
    <property type="entry name" value="HTH-TYPE TRANSCRIPTIONAL REGULATOR RUTR"/>
    <property type="match status" value="1"/>
</dbReference>
<organism evidence="6 7">
    <name type="scientific">Novosphingobium mathurense</name>
    <dbReference type="NCBI Taxonomy" id="428990"/>
    <lineage>
        <taxon>Bacteria</taxon>
        <taxon>Pseudomonadati</taxon>
        <taxon>Pseudomonadota</taxon>
        <taxon>Alphaproteobacteria</taxon>
        <taxon>Sphingomonadales</taxon>
        <taxon>Sphingomonadaceae</taxon>
        <taxon>Novosphingobium</taxon>
    </lineage>
</organism>
<dbReference type="PROSITE" id="PS50977">
    <property type="entry name" value="HTH_TETR_2"/>
    <property type="match status" value="1"/>
</dbReference>
<protein>
    <submittedName>
        <fullName evidence="6">Transcriptional regulator, TetR family</fullName>
    </submittedName>
</protein>
<dbReference type="InterPro" id="IPR009057">
    <property type="entry name" value="Homeodomain-like_sf"/>
</dbReference>
<sequence>MSDLAEAARAANHIRSLTPRQRERRARILDAAYALLVRHGYDAMSTKMIASEAGVAERTLFNIYKTKDALIATAARERSEGFIEEAWSKAADHGIGFFLSLCETLSRRTLEAPEVARALAPVLVQQTDLVALHEVYRRYVGRALEELVDRDALDPAVIDVLNGLVTMRMVSAVTLWAGQAIADDALEAHMRLGVCEVLSPHVRGPLHDWSIEEARRCVDALARTAL</sequence>
<dbReference type="InterPro" id="IPR050109">
    <property type="entry name" value="HTH-type_TetR-like_transc_reg"/>
</dbReference>
<evidence type="ECO:0000313" key="6">
    <source>
        <dbReference type="EMBL" id="SLJ87690.1"/>
    </source>
</evidence>
<dbReference type="GO" id="GO:0003700">
    <property type="term" value="F:DNA-binding transcription factor activity"/>
    <property type="evidence" value="ECO:0007669"/>
    <property type="project" value="TreeGrafter"/>
</dbReference>
<keyword evidence="1" id="KW-0805">Transcription regulation</keyword>
<dbReference type="InterPro" id="IPR001647">
    <property type="entry name" value="HTH_TetR"/>
</dbReference>
<evidence type="ECO:0000256" key="4">
    <source>
        <dbReference type="PROSITE-ProRule" id="PRU00335"/>
    </source>
</evidence>
<feature type="domain" description="HTH tetR-type" evidence="5">
    <location>
        <begin position="22"/>
        <end position="82"/>
    </location>
</feature>
<dbReference type="PANTHER" id="PTHR30055:SF234">
    <property type="entry name" value="HTH-TYPE TRANSCRIPTIONAL REGULATOR BETI"/>
    <property type="match status" value="1"/>
</dbReference>
<evidence type="ECO:0000256" key="3">
    <source>
        <dbReference type="ARBA" id="ARBA00023163"/>
    </source>
</evidence>
<dbReference type="EMBL" id="FVZE01000001">
    <property type="protein sequence ID" value="SLJ87690.1"/>
    <property type="molecule type" value="Genomic_DNA"/>
</dbReference>
<dbReference type="Gene3D" id="1.10.357.10">
    <property type="entry name" value="Tetracycline Repressor, domain 2"/>
    <property type="match status" value="1"/>
</dbReference>
<dbReference type="Proteomes" id="UP000190989">
    <property type="component" value="Unassembled WGS sequence"/>
</dbReference>
<accession>A0A1U6GW86</accession>
<evidence type="ECO:0000256" key="2">
    <source>
        <dbReference type="ARBA" id="ARBA00023125"/>
    </source>
</evidence>
<name>A0A1U6GW86_9SPHN</name>
<evidence type="ECO:0000256" key="1">
    <source>
        <dbReference type="ARBA" id="ARBA00023015"/>
    </source>
</evidence>
<dbReference type="Pfam" id="PF00440">
    <property type="entry name" value="TetR_N"/>
    <property type="match status" value="1"/>
</dbReference>
<keyword evidence="3" id="KW-0804">Transcription</keyword>
<dbReference type="RefSeq" id="WP_054946511.1">
    <property type="nucleotide sequence ID" value="NZ_FVZE01000001.1"/>
</dbReference>
<dbReference type="PRINTS" id="PR00455">
    <property type="entry name" value="HTHTETR"/>
</dbReference>
<dbReference type="GO" id="GO:0000976">
    <property type="term" value="F:transcription cis-regulatory region binding"/>
    <property type="evidence" value="ECO:0007669"/>
    <property type="project" value="TreeGrafter"/>
</dbReference>
<evidence type="ECO:0000259" key="5">
    <source>
        <dbReference type="PROSITE" id="PS50977"/>
    </source>
</evidence>
<dbReference type="SUPFAM" id="SSF46689">
    <property type="entry name" value="Homeodomain-like"/>
    <property type="match status" value="1"/>
</dbReference>
<feature type="DNA-binding region" description="H-T-H motif" evidence="4">
    <location>
        <begin position="45"/>
        <end position="64"/>
    </location>
</feature>
<keyword evidence="2 4" id="KW-0238">DNA-binding</keyword>
<dbReference type="AlphaFoldDB" id="A0A1U6GW86"/>
<gene>
    <name evidence="6" type="ORF">SAMN06295987_101647</name>
</gene>